<dbReference type="RefSeq" id="XP_013269310.1">
    <property type="nucleotide sequence ID" value="XM_013413856.1"/>
</dbReference>
<feature type="region of interest" description="Disordered" evidence="1">
    <location>
        <begin position="27"/>
        <end position="67"/>
    </location>
</feature>
<dbReference type="PANTHER" id="PTHR34587">
    <property type="entry name" value="VWFA DOMAIN-CONTAINING PROTEIN"/>
    <property type="match status" value="1"/>
</dbReference>
<dbReference type="EMBL" id="KN847480">
    <property type="protein sequence ID" value="KIX02174.1"/>
    <property type="molecule type" value="Genomic_DNA"/>
</dbReference>
<dbReference type="OrthoDB" id="2336871at2759"/>
<organism evidence="3 4">
    <name type="scientific">Rhinocladiella mackenziei CBS 650.93</name>
    <dbReference type="NCBI Taxonomy" id="1442369"/>
    <lineage>
        <taxon>Eukaryota</taxon>
        <taxon>Fungi</taxon>
        <taxon>Dikarya</taxon>
        <taxon>Ascomycota</taxon>
        <taxon>Pezizomycotina</taxon>
        <taxon>Eurotiomycetes</taxon>
        <taxon>Chaetothyriomycetidae</taxon>
        <taxon>Chaetothyriales</taxon>
        <taxon>Herpotrichiellaceae</taxon>
        <taxon>Rhinocladiella</taxon>
    </lineage>
</organism>
<feature type="compositionally biased region" description="Gly residues" evidence="1">
    <location>
        <begin position="36"/>
        <end position="48"/>
    </location>
</feature>
<name>A0A0D2I8I2_9EURO</name>
<evidence type="ECO:0000256" key="2">
    <source>
        <dbReference type="SAM" id="SignalP"/>
    </source>
</evidence>
<keyword evidence="4" id="KW-1185">Reference proteome</keyword>
<evidence type="ECO:0000256" key="1">
    <source>
        <dbReference type="SAM" id="MobiDB-lite"/>
    </source>
</evidence>
<gene>
    <name evidence="3" type="ORF">Z518_08113</name>
</gene>
<evidence type="ECO:0008006" key="5">
    <source>
        <dbReference type="Google" id="ProtNLM"/>
    </source>
</evidence>
<feature type="compositionally biased region" description="Low complexity" evidence="1">
    <location>
        <begin position="288"/>
        <end position="312"/>
    </location>
</feature>
<reference evidence="3 4" key="1">
    <citation type="submission" date="2015-01" db="EMBL/GenBank/DDBJ databases">
        <title>The Genome Sequence of Rhinocladiella mackenzie CBS 650.93.</title>
        <authorList>
            <consortium name="The Broad Institute Genomics Platform"/>
            <person name="Cuomo C."/>
            <person name="de Hoog S."/>
            <person name="Gorbushina A."/>
            <person name="Stielow B."/>
            <person name="Teixiera M."/>
            <person name="Abouelleil A."/>
            <person name="Chapman S.B."/>
            <person name="Priest M."/>
            <person name="Young S.K."/>
            <person name="Wortman J."/>
            <person name="Nusbaum C."/>
            <person name="Birren B."/>
        </authorList>
    </citation>
    <scope>NUCLEOTIDE SEQUENCE [LARGE SCALE GENOMIC DNA]</scope>
    <source>
        <strain evidence="3 4">CBS 650.93</strain>
    </source>
</reference>
<evidence type="ECO:0000313" key="3">
    <source>
        <dbReference type="EMBL" id="KIX02174.1"/>
    </source>
</evidence>
<dbReference type="HOGENOM" id="CLU_029378_0_0_1"/>
<protein>
    <recommendedName>
        <fullName evidence="5">Ribosomal protein s17</fullName>
    </recommendedName>
</protein>
<dbReference type="Proteomes" id="UP000053617">
    <property type="component" value="Unassembled WGS sequence"/>
</dbReference>
<feature type="compositionally biased region" description="Gly residues" evidence="1">
    <location>
        <begin position="276"/>
        <end position="285"/>
    </location>
</feature>
<proteinExistence type="predicted"/>
<dbReference type="VEuPathDB" id="FungiDB:Z518_08113"/>
<accession>A0A0D2I8I2</accession>
<dbReference type="InterPro" id="IPR053216">
    <property type="entry name" value="Appressorial_penetr-assoc"/>
</dbReference>
<dbReference type="STRING" id="1442369.A0A0D2I8I2"/>
<feature type="region of interest" description="Disordered" evidence="1">
    <location>
        <begin position="271"/>
        <end position="356"/>
    </location>
</feature>
<dbReference type="GeneID" id="25296184"/>
<feature type="compositionally biased region" description="Basic residues" evidence="1">
    <location>
        <begin position="336"/>
        <end position="349"/>
    </location>
</feature>
<dbReference type="PANTHER" id="PTHR34587:SF2">
    <property type="entry name" value="G-PROTEIN COUPLED RECEPTORS FAMILY 1 PROFILE DOMAIN-CONTAINING PROTEIN"/>
    <property type="match status" value="1"/>
</dbReference>
<feature type="signal peptide" evidence="2">
    <location>
        <begin position="1"/>
        <end position="22"/>
    </location>
</feature>
<evidence type="ECO:0000313" key="4">
    <source>
        <dbReference type="Proteomes" id="UP000053617"/>
    </source>
</evidence>
<dbReference type="AlphaFoldDB" id="A0A0D2I8I2"/>
<sequence length="356" mass="35991">MKASQMLIVAVAALGFASEAFAQRNFGNNDDDDDNQGGGTDVATGNGGNTTDTTGGDTGDDDGDNPLLLLEENVQDASNSPGGADGEAGQAASETDPANFINFCTGKTLTNGAQVTQGSCNGVVMGDIPSNNNMVSAIIVFPGPGDDIDADTTFDIQVQTTNLVAGSFTDPITTYYSAPQQLQGGNVVGHCHVTVQDLNNDIATTDPPDPKVFAFFKGINDDGNGQGLLTATVTDGLAAGTYRVCTMNSASNHQPVLMPVAQRGAQDDCQKFTVGQGTGNAGGDDGTGDATDTGDDATASTSATGATATDATGGTGDTDDDDDDNTGAGGGGFRGNRGRFGRGRGRGRFAARDWIA</sequence>
<keyword evidence="2" id="KW-0732">Signal</keyword>
<feature type="chain" id="PRO_5002260406" description="Ribosomal protein s17" evidence="2">
    <location>
        <begin position="23"/>
        <end position="356"/>
    </location>
</feature>